<evidence type="ECO:0000256" key="1">
    <source>
        <dbReference type="ARBA" id="ARBA00003767"/>
    </source>
</evidence>
<evidence type="ECO:0000256" key="3">
    <source>
        <dbReference type="ARBA" id="ARBA00006991"/>
    </source>
</evidence>
<feature type="region of interest" description="Disordered" evidence="13">
    <location>
        <begin position="590"/>
        <end position="620"/>
    </location>
</feature>
<dbReference type="FunFam" id="3.30.160.60:FF:000193">
    <property type="entry name" value="Zinc finger protein 300"/>
    <property type="match status" value="1"/>
</dbReference>
<proteinExistence type="inferred from homology"/>
<keyword evidence="16" id="KW-1185">Reference proteome</keyword>
<dbReference type="SUPFAM" id="SSF109640">
    <property type="entry name" value="KRAB domain (Kruppel-associated box)"/>
    <property type="match status" value="1"/>
</dbReference>
<dbReference type="GO" id="GO:0000981">
    <property type="term" value="F:DNA-binding transcription factor activity, RNA polymerase II-specific"/>
    <property type="evidence" value="ECO:0007669"/>
    <property type="project" value="TreeGrafter"/>
</dbReference>
<evidence type="ECO:0000259" key="14">
    <source>
        <dbReference type="PROSITE" id="PS50157"/>
    </source>
</evidence>
<keyword evidence="6 11" id="KW-0863">Zinc-finger</keyword>
<dbReference type="PROSITE" id="PS50805">
    <property type="entry name" value="KRAB"/>
    <property type="match status" value="1"/>
</dbReference>
<dbReference type="PROSITE" id="PS50157">
    <property type="entry name" value="ZINC_FINGER_C2H2_2"/>
    <property type="match status" value="5"/>
</dbReference>
<evidence type="ECO:0000256" key="4">
    <source>
        <dbReference type="ARBA" id="ARBA00022723"/>
    </source>
</evidence>
<dbReference type="FunFam" id="3.30.160.60:FF:001602">
    <property type="entry name" value="Zinc finger protein 490"/>
    <property type="match status" value="1"/>
</dbReference>
<feature type="domain" description="C2H2-type" evidence="14">
    <location>
        <begin position="395"/>
        <end position="417"/>
    </location>
</feature>
<dbReference type="FunFam" id="3.30.160.60:FF:000624">
    <property type="entry name" value="zinc finger protein 697"/>
    <property type="match status" value="1"/>
</dbReference>
<dbReference type="InterPro" id="IPR036236">
    <property type="entry name" value="Znf_C2H2_sf"/>
</dbReference>
<evidence type="ECO:0000256" key="11">
    <source>
        <dbReference type="PROSITE-ProRule" id="PRU00042"/>
    </source>
</evidence>
<dbReference type="InterPro" id="IPR036051">
    <property type="entry name" value="KRAB_dom_sf"/>
</dbReference>
<evidence type="ECO:0000313" key="16">
    <source>
        <dbReference type="Proteomes" id="UP000189705"/>
    </source>
</evidence>
<evidence type="ECO:0000313" key="17">
    <source>
        <dbReference type="RefSeq" id="XP_014380610.1"/>
    </source>
</evidence>
<feature type="domain" description="C2H2-type" evidence="14">
    <location>
        <begin position="538"/>
        <end position="565"/>
    </location>
</feature>
<keyword evidence="8" id="KW-0805">Transcription regulation</keyword>
<comment type="similarity">
    <text evidence="3">Belongs to the krueppel C2H2-type zinc-finger protein family.</text>
</comment>
<dbReference type="GO" id="GO:0005634">
    <property type="term" value="C:nucleus"/>
    <property type="evidence" value="ECO:0007669"/>
    <property type="project" value="UniProtKB-SubCell"/>
</dbReference>
<organism evidence="16 17">
    <name type="scientific">Alligator sinensis</name>
    <name type="common">Chinese alligator</name>
    <dbReference type="NCBI Taxonomy" id="38654"/>
    <lineage>
        <taxon>Eukaryota</taxon>
        <taxon>Metazoa</taxon>
        <taxon>Chordata</taxon>
        <taxon>Craniata</taxon>
        <taxon>Vertebrata</taxon>
        <taxon>Euteleostomi</taxon>
        <taxon>Archelosauria</taxon>
        <taxon>Archosauria</taxon>
        <taxon>Crocodylia</taxon>
        <taxon>Alligatoridae</taxon>
        <taxon>Alligatorinae</taxon>
        <taxon>Alligator</taxon>
    </lineage>
</organism>
<feature type="domain" description="KRAB" evidence="15">
    <location>
        <begin position="131"/>
        <end position="202"/>
    </location>
</feature>
<evidence type="ECO:0000256" key="13">
    <source>
        <dbReference type="SAM" id="MobiDB-lite"/>
    </source>
</evidence>
<comment type="function">
    <text evidence="1">May be involved in transcriptional regulation.</text>
</comment>
<dbReference type="OrthoDB" id="654211at2759"/>
<dbReference type="Pfam" id="PF01352">
    <property type="entry name" value="KRAB"/>
    <property type="match status" value="1"/>
</dbReference>
<gene>
    <name evidence="17" type="primary">LOC102385385</name>
</gene>
<feature type="domain" description="C2H2-type" evidence="14">
    <location>
        <begin position="480"/>
        <end position="507"/>
    </location>
</feature>
<dbReference type="InterPro" id="IPR001909">
    <property type="entry name" value="KRAB"/>
</dbReference>
<dbReference type="AlphaFoldDB" id="A0A1U8DTL4"/>
<evidence type="ECO:0000256" key="9">
    <source>
        <dbReference type="ARBA" id="ARBA00023163"/>
    </source>
</evidence>
<feature type="domain" description="C2H2-type" evidence="14">
    <location>
        <begin position="510"/>
        <end position="537"/>
    </location>
</feature>
<dbReference type="RefSeq" id="XP_014380610.1">
    <property type="nucleotide sequence ID" value="XM_014525124.2"/>
</dbReference>
<evidence type="ECO:0000259" key="15">
    <source>
        <dbReference type="PROSITE" id="PS50805"/>
    </source>
</evidence>
<evidence type="ECO:0000256" key="12">
    <source>
        <dbReference type="SAM" id="Coils"/>
    </source>
</evidence>
<feature type="compositionally biased region" description="Acidic residues" evidence="13">
    <location>
        <begin position="186"/>
        <end position="196"/>
    </location>
</feature>
<dbReference type="InterPro" id="IPR013087">
    <property type="entry name" value="Znf_C2H2_type"/>
</dbReference>
<reference evidence="17" key="1">
    <citation type="submission" date="2025-08" db="UniProtKB">
        <authorList>
            <consortium name="RefSeq"/>
        </authorList>
    </citation>
    <scope>IDENTIFICATION</scope>
</reference>
<evidence type="ECO:0000256" key="10">
    <source>
        <dbReference type="ARBA" id="ARBA00023242"/>
    </source>
</evidence>
<evidence type="ECO:0000256" key="6">
    <source>
        <dbReference type="ARBA" id="ARBA00022771"/>
    </source>
</evidence>
<dbReference type="Gene3D" id="3.30.160.60">
    <property type="entry name" value="Classic Zinc Finger"/>
    <property type="match status" value="4"/>
</dbReference>
<dbReference type="SUPFAM" id="SSF57667">
    <property type="entry name" value="beta-beta-alpha zinc fingers"/>
    <property type="match status" value="4"/>
</dbReference>
<dbReference type="PANTHER" id="PTHR24381:SF269">
    <property type="entry name" value="ZINC FINGER PROTEIN 398"/>
    <property type="match status" value="1"/>
</dbReference>
<dbReference type="FunFam" id="3.30.160.60:FF:001639">
    <property type="entry name" value="Si:dkey-7i4.21"/>
    <property type="match status" value="1"/>
</dbReference>
<comment type="subcellular location">
    <subcellularLocation>
        <location evidence="2">Nucleus</location>
    </subcellularLocation>
</comment>
<dbReference type="GO" id="GO:0008270">
    <property type="term" value="F:zinc ion binding"/>
    <property type="evidence" value="ECO:0007669"/>
    <property type="project" value="UniProtKB-KW"/>
</dbReference>
<accession>A0A1U8DTL4</accession>
<keyword evidence="10" id="KW-0539">Nucleus</keyword>
<dbReference type="PANTHER" id="PTHR24381">
    <property type="entry name" value="ZINC FINGER PROTEIN"/>
    <property type="match status" value="1"/>
</dbReference>
<keyword evidence="4" id="KW-0479">Metal-binding</keyword>
<feature type="region of interest" description="Disordered" evidence="13">
    <location>
        <begin position="182"/>
        <end position="221"/>
    </location>
</feature>
<dbReference type="KEGG" id="asn:102385385"/>
<feature type="domain" description="C2H2-type" evidence="14">
    <location>
        <begin position="566"/>
        <end position="593"/>
    </location>
</feature>
<name>A0A1U8DTL4_ALLSI</name>
<feature type="coiled-coil region" evidence="12">
    <location>
        <begin position="45"/>
        <end position="107"/>
    </location>
</feature>
<evidence type="ECO:0000256" key="7">
    <source>
        <dbReference type="ARBA" id="ARBA00022833"/>
    </source>
</evidence>
<keyword evidence="7" id="KW-0862">Zinc</keyword>
<protein>
    <submittedName>
        <fullName evidence="17">Zinc finger protein 777-like isoform X1</fullName>
    </submittedName>
</protein>
<dbReference type="SMART" id="SM00355">
    <property type="entry name" value="ZnF_C2H2"/>
    <property type="match status" value="5"/>
</dbReference>
<dbReference type="GO" id="GO:0000977">
    <property type="term" value="F:RNA polymerase II transcription regulatory region sequence-specific DNA binding"/>
    <property type="evidence" value="ECO:0007669"/>
    <property type="project" value="TreeGrafter"/>
</dbReference>
<keyword evidence="9" id="KW-0804">Transcription</keyword>
<dbReference type="Gene3D" id="6.10.140.140">
    <property type="match status" value="1"/>
</dbReference>
<dbReference type="Proteomes" id="UP000189705">
    <property type="component" value="Unplaced"/>
</dbReference>
<evidence type="ECO:0000256" key="5">
    <source>
        <dbReference type="ARBA" id="ARBA00022737"/>
    </source>
</evidence>
<feature type="compositionally biased region" description="Polar residues" evidence="13">
    <location>
        <begin position="352"/>
        <end position="363"/>
    </location>
</feature>
<feature type="region of interest" description="Disordered" evidence="13">
    <location>
        <begin position="289"/>
        <end position="386"/>
    </location>
</feature>
<feature type="compositionally biased region" description="Basic and acidic residues" evidence="13">
    <location>
        <begin position="375"/>
        <end position="385"/>
    </location>
</feature>
<feature type="region of interest" description="Disordered" evidence="13">
    <location>
        <begin position="427"/>
        <end position="462"/>
    </location>
</feature>
<dbReference type="SMART" id="SM00349">
    <property type="entry name" value="KRAB"/>
    <property type="match status" value="1"/>
</dbReference>
<keyword evidence="12" id="KW-0175">Coiled coil</keyword>
<dbReference type="CDD" id="cd07765">
    <property type="entry name" value="KRAB_A-box"/>
    <property type="match status" value="1"/>
</dbReference>
<sequence>MESQDLCLVQPLDVPEQPPVGEADLPTAEISLTLVAEIQAVDRKVDSQAAKLMNLEGRMRMAETKLIGCEKTAVEFGNQLESKWTALGTLIQEYGQLQKRLENMENLLKNRNFWILRLPPGAKGEIPKVPVMFNDASFNFSEQEWKNLNEWQKELYRHIMKGNYEAVISLDAAISKPDLLSRIEQGDDPSDGDQGDFEGRETPRDPNMGFPGSTPTESSWNKYEETPAANQGITDEKGVPTDPGTFLHQPLTCWGLPLAMESRAPETHESELGKTLLALRDQIKEQDCTRTEEREAVQNSHHSFYPCRERPEADVQPGDEDSAENPELSSMVPGKWEEGFPSPTEEVKPPNKSRSSATAQQRSPLGPGLRRSARRGKDAVKKEPSEEAYAAEGPYICCECGESFLDKQLFATHQKVHGLGGTCPLLEPGESFRQKPKAPSPRTQAPVRAKPPKRPEAERGGNVKYSFVRHQANHMVERPYTCTQCKESFSLEVSLILHQKLHTGKGDGPLTCTYCGKDFRDLSKAIRHQRIHTGERPYQCTQCGKSFIRRDHLLKHWRVHTGETPYQCAVCGKHFRYKESLNCHQKIHTRTSNAPTPEDAQHAETGTQTGHFFVKKESKP</sequence>
<keyword evidence="5" id="KW-0677">Repeat</keyword>
<evidence type="ECO:0000256" key="2">
    <source>
        <dbReference type="ARBA" id="ARBA00004123"/>
    </source>
</evidence>
<dbReference type="InParanoid" id="A0A1U8DTL4"/>
<dbReference type="PROSITE" id="PS00028">
    <property type="entry name" value="ZINC_FINGER_C2H2_1"/>
    <property type="match status" value="5"/>
</dbReference>
<dbReference type="GeneID" id="102385385"/>
<dbReference type="Pfam" id="PF00096">
    <property type="entry name" value="zf-C2H2"/>
    <property type="match status" value="3"/>
</dbReference>
<evidence type="ECO:0000256" key="8">
    <source>
        <dbReference type="ARBA" id="ARBA00023015"/>
    </source>
</evidence>